<keyword evidence="1" id="KW-0158">Chromosome</keyword>
<dbReference type="Gene3D" id="3.40.350.10">
    <property type="entry name" value="Creatinase/prolidase N-terminal domain"/>
    <property type="match status" value="1"/>
</dbReference>
<dbReference type="Gene3D" id="2.30.29.30">
    <property type="entry name" value="Pleckstrin-homology domain (PH domain)/Phosphotyrosine-binding domain (PTB)"/>
    <property type="match status" value="1"/>
</dbReference>
<dbReference type="PANTHER" id="PTHR13980:SF15">
    <property type="entry name" value="FACT COMPLEX SUBUNIT SPT16"/>
    <property type="match status" value="1"/>
</dbReference>
<dbReference type="SMART" id="SM01285">
    <property type="entry name" value="FACT-Spt16_Nlob"/>
    <property type="match status" value="1"/>
</dbReference>
<feature type="compositionally biased region" description="Low complexity" evidence="2">
    <location>
        <begin position="767"/>
        <end position="779"/>
    </location>
</feature>
<keyword evidence="1" id="KW-0804">Transcription</keyword>
<evidence type="ECO:0000313" key="6">
    <source>
        <dbReference type="EMBL" id="ORD94409.1"/>
    </source>
</evidence>
<evidence type="ECO:0000259" key="4">
    <source>
        <dbReference type="SMART" id="SM01286"/>
    </source>
</evidence>
<dbReference type="GO" id="GO:0031491">
    <property type="term" value="F:nucleosome binding"/>
    <property type="evidence" value="ECO:0007669"/>
    <property type="project" value="TreeGrafter"/>
</dbReference>
<feature type="domain" description="FACT complex subunit SPT16 N-terminal lobe" evidence="3">
    <location>
        <begin position="7"/>
        <end position="139"/>
    </location>
</feature>
<dbReference type="Gene3D" id="3.90.230.10">
    <property type="entry name" value="Creatinase/methionine aminopeptidase superfamily"/>
    <property type="match status" value="1"/>
</dbReference>
<dbReference type="InterPro" id="IPR029149">
    <property type="entry name" value="Creatin/AminoP/Spt16_N"/>
</dbReference>
<dbReference type="InterPro" id="IPR013719">
    <property type="entry name" value="RTT106/SPT16-like_middle_dom"/>
</dbReference>
<dbReference type="InterPro" id="IPR056595">
    <property type="entry name" value="Fact-SPT16_PH"/>
</dbReference>
<dbReference type="GO" id="GO:0006260">
    <property type="term" value="P:DNA replication"/>
    <property type="evidence" value="ECO:0007669"/>
    <property type="project" value="UniProtKB-KW"/>
</dbReference>
<dbReference type="Pfam" id="PF08644">
    <property type="entry name" value="SPT16"/>
    <property type="match status" value="1"/>
</dbReference>
<dbReference type="Pfam" id="PF08512">
    <property type="entry name" value="Rttp106-like_middle"/>
    <property type="match status" value="1"/>
</dbReference>
<feature type="compositionally biased region" description="Acidic residues" evidence="2">
    <location>
        <begin position="780"/>
        <end position="790"/>
    </location>
</feature>
<accession>A0A1Y1S7J4</accession>
<dbReference type="AlphaFoldDB" id="A0A1Y1S7J4"/>
<dbReference type="Gene3D" id="2.30.29.150">
    <property type="match status" value="1"/>
</dbReference>
<comment type="subunit">
    <text evidence="1">Component of the FACT complex.</text>
</comment>
<keyword evidence="1" id="KW-0235">DNA replication</keyword>
<reference evidence="6 7" key="1">
    <citation type="journal article" date="2017" name="Environ. Microbiol.">
        <title>Decay of the glycolytic pathway and adaptation to intranuclear parasitism within Enterocytozoonidae microsporidia.</title>
        <authorList>
            <person name="Wiredu Boakye D."/>
            <person name="Jaroenlak P."/>
            <person name="Prachumwat A."/>
            <person name="Williams T.A."/>
            <person name="Bateman K.S."/>
            <person name="Itsathitphaisarn O."/>
            <person name="Sritunyalucksana K."/>
            <person name="Paszkiewicz K.H."/>
            <person name="Moore K.A."/>
            <person name="Stentiford G.D."/>
            <person name="Williams B.A."/>
        </authorList>
    </citation>
    <scope>NUCLEOTIDE SEQUENCE [LARGE SCALE GENOMIC DNA]</scope>
    <source>
        <strain evidence="6 7">GB1</strain>
    </source>
</reference>
<gene>
    <name evidence="6" type="primary">SPT16</name>
    <name evidence="6" type="ORF">ECANGB1_728</name>
</gene>
<dbReference type="InterPro" id="IPR011993">
    <property type="entry name" value="PH-like_dom_sf"/>
</dbReference>
<keyword evidence="1" id="KW-0234">DNA repair</keyword>
<dbReference type="GO" id="GO:0035101">
    <property type="term" value="C:FACT complex"/>
    <property type="evidence" value="ECO:0007669"/>
    <property type="project" value="UniProtKB-UniRule"/>
</dbReference>
<sequence length="825" mass="95290">MSTDVILNKDQFYRRAEKIRKHVSDPLVIMLGKRADVEEFALNSALFNYLLGFEFSETVIILKEVPVIFTSQKKAEILAQLGTNVTLVRNNSKENPLCHSQFISTLTENYSIVDRENIKGDFCSTILNGIRFKEVTEEILRIFTEKEEDEITNVLKAGTVCNNLIKKAIDMCRDEEFSKEAVERCMDSKIGGIDPTAIEFSYNPEHSSNGVRLGIRYRGYCAEIGRGFMDDFSAEYEIQKYAISLVRVGANSAEILQGARDFVEEKGLNLKIKMSTVGLMAKEMNFKSNFELKNNTVFVMRVGDWLTNTFILTDVVEYVTTKDSHMEYTLQRMKFRNKTNENEVRQRIKEHQKELLDNLITNMAEKYRKCDKEETETVSKVIRYPNDSAVPRNKHVKCDFDSLYVLVPILGYSIPFHISLIKNAAVSNETKLRINLKDSKDIKTLRGETKKWDTQFKSISVTIRNAEEVLAEINEMKRIYNRPFVPVNKQGALKERARKVFLYNLLVKTDHKIVSKKNIYNLELHENGFKYGDTHFLFSNIRCIFYQLGDFEKIPLIHFNLKEPIMLTDKPTYNLQFFKKQGLNYDDITKRENEHMAMIRQQEQEDELYRTNREFTNYIQQIESETSFRPQGLTKTFMGVYHKESASISMTSDALVSVHDTPYLVVYIDEIEIVNFERVTYVTKTFDCVMVFKDKKRQPLVLSAIETTKLNYIKAAFDSVNIVFMETRISINWNNLIATIMKDPLGFYESGGWTELLLDEPEEASSETESGTTISSSIESESESDDDDGISSDAFSESVDSDTVSSSSFIASDSEDYEEEKRRRR</sequence>
<feature type="domain" description="Histone chaperone RTT106/FACT complex subunit SPT16-like middle" evidence="5">
    <location>
        <begin position="637"/>
        <end position="727"/>
    </location>
</feature>
<evidence type="ECO:0000259" key="3">
    <source>
        <dbReference type="SMART" id="SM01285"/>
    </source>
</evidence>
<dbReference type="GO" id="GO:0006281">
    <property type="term" value="P:DNA repair"/>
    <property type="evidence" value="ECO:0007669"/>
    <property type="project" value="UniProtKB-UniRule"/>
</dbReference>
<dbReference type="VEuPathDB" id="MicrosporidiaDB:ECANGB1_728"/>
<dbReference type="PANTHER" id="PTHR13980">
    <property type="entry name" value="CDC68 RELATED"/>
    <property type="match status" value="1"/>
</dbReference>
<dbReference type="InterPro" id="IPR036005">
    <property type="entry name" value="Creatinase/aminopeptidase-like"/>
</dbReference>
<protein>
    <recommendedName>
        <fullName evidence="1">FACT complex subunit</fullName>
    </recommendedName>
</protein>
<dbReference type="InterPro" id="IPR040258">
    <property type="entry name" value="Spt16"/>
</dbReference>
<proteinExistence type="inferred from homology"/>
<feature type="region of interest" description="Disordered" evidence="2">
    <location>
        <begin position="761"/>
        <end position="825"/>
    </location>
</feature>
<keyword evidence="1" id="KW-0227">DNA damage</keyword>
<dbReference type="Proteomes" id="UP000192639">
    <property type="component" value="Unassembled WGS sequence"/>
</dbReference>
<keyword evidence="1" id="KW-0805">Transcription regulation</keyword>
<comment type="subcellular location">
    <subcellularLocation>
        <location evidence="1">Nucleus</location>
    </subcellularLocation>
    <subcellularLocation>
        <location evidence="1">Chromosome</location>
    </subcellularLocation>
</comment>
<evidence type="ECO:0000313" key="7">
    <source>
        <dbReference type="Proteomes" id="UP000192639"/>
    </source>
</evidence>
<dbReference type="Pfam" id="PF24824">
    <property type="entry name" value="PH_SPT16"/>
    <property type="match status" value="1"/>
</dbReference>
<dbReference type="GO" id="GO:0006368">
    <property type="term" value="P:transcription elongation by RNA polymerase II"/>
    <property type="evidence" value="ECO:0007669"/>
    <property type="project" value="TreeGrafter"/>
</dbReference>
<dbReference type="InterPro" id="IPR029148">
    <property type="entry name" value="FACT-SPT16_Nlobe"/>
</dbReference>
<dbReference type="Gene3D" id="2.30.29.210">
    <property type="entry name" value="FACT complex subunit Spt16p/Cdc68p"/>
    <property type="match status" value="1"/>
</dbReference>
<comment type="caution">
    <text evidence="6">The sequence shown here is derived from an EMBL/GenBank/DDBJ whole genome shotgun (WGS) entry which is preliminary data.</text>
</comment>
<dbReference type="Pfam" id="PF14826">
    <property type="entry name" value="FACT-Spt16_Nlob"/>
    <property type="match status" value="1"/>
</dbReference>
<evidence type="ECO:0000259" key="5">
    <source>
        <dbReference type="SMART" id="SM01287"/>
    </source>
</evidence>
<dbReference type="OrthoDB" id="10251642at2759"/>
<dbReference type="SUPFAM" id="SSF55920">
    <property type="entry name" value="Creatinase/aminopeptidase"/>
    <property type="match status" value="1"/>
</dbReference>
<comment type="function">
    <text evidence="1">Component of the FACT complex, a general chromatin factor that acts to reorganize nucleosomes. The FACT complex is involved in multiple processes that require DNA as a template such as mRNA elongation, DNA replication and DNA repair. During transcription elongation the FACT complex acts as a histone chaperone that both destabilizes and restores nucleosomal structure. It facilitates the passage of RNA polymerase II and transcription by promoting the dissociation of one histone H2A-H2B dimer from the nucleosome, then subsequently promotes the reestablishment of the nucleosome following the passage of RNA polymerase II.</text>
</comment>
<dbReference type="SMART" id="SM01286">
    <property type="entry name" value="SPT16"/>
    <property type="match status" value="1"/>
</dbReference>
<evidence type="ECO:0000256" key="1">
    <source>
        <dbReference type="RuleBase" id="RU367052"/>
    </source>
</evidence>
<feature type="domain" description="FACT complex subunit SPT16 middle" evidence="4">
    <location>
        <begin position="396"/>
        <end position="531"/>
    </location>
</feature>
<feature type="compositionally biased region" description="Low complexity" evidence="2">
    <location>
        <begin position="791"/>
        <end position="812"/>
    </location>
</feature>
<dbReference type="InterPro" id="IPR013953">
    <property type="entry name" value="FACT_SPT16_M"/>
</dbReference>
<keyword evidence="1" id="KW-0539">Nucleus</keyword>
<organism evidence="6 7">
    <name type="scientific">Enterospora canceri</name>
    <dbReference type="NCBI Taxonomy" id="1081671"/>
    <lineage>
        <taxon>Eukaryota</taxon>
        <taxon>Fungi</taxon>
        <taxon>Fungi incertae sedis</taxon>
        <taxon>Microsporidia</taxon>
        <taxon>Enterocytozoonidae</taxon>
        <taxon>Enterospora</taxon>
    </lineage>
</organism>
<evidence type="ECO:0000256" key="2">
    <source>
        <dbReference type="SAM" id="MobiDB-lite"/>
    </source>
</evidence>
<keyword evidence="7" id="KW-1185">Reference proteome</keyword>
<dbReference type="EMBL" id="LWDP01000021">
    <property type="protein sequence ID" value="ORD94409.1"/>
    <property type="molecule type" value="Genomic_DNA"/>
</dbReference>
<comment type="similarity">
    <text evidence="1">Belongs to the peptidase M24 family. SPT16 subfamily.</text>
</comment>
<name>A0A1Y1S7J4_9MICR</name>
<dbReference type="SMART" id="SM01287">
    <property type="entry name" value="Rtt106"/>
    <property type="match status" value="1"/>
</dbReference>